<keyword evidence="10" id="KW-0548">Nucleotidyltransferase</keyword>
<evidence type="ECO:0000256" key="9">
    <source>
        <dbReference type="ARBA" id="ARBA00022679"/>
    </source>
</evidence>
<comment type="catalytic activity">
    <reaction evidence="1">
        <text>GDP-alpha-D-glucose + phosphate = alpha-D-glucose 1-phosphate + GDP + H(+)</text>
        <dbReference type="Rhea" id="RHEA:30387"/>
        <dbReference type="ChEBI" id="CHEBI:15378"/>
        <dbReference type="ChEBI" id="CHEBI:43474"/>
        <dbReference type="ChEBI" id="CHEBI:58189"/>
        <dbReference type="ChEBI" id="CHEBI:58601"/>
        <dbReference type="ChEBI" id="CHEBI:62230"/>
        <dbReference type="EC" id="2.7.7.78"/>
    </reaction>
</comment>
<dbReference type="Proteomes" id="UP001438707">
    <property type="component" value="Unassembled WGS sequence"/>
</dbReference>
<evidence type="ECO:0000256" key="4">
    <source>
        <dbReference type="ARBA" id="ARBA00006451"/>
    </source>
</evidence>
<evidence type="ECO:0000256" key="7">
    <source>
        <dbReference type="ARBA" id="ARBA00022490"/>
    </source>
</evidence>
<keyword evidence="7" id="KW-0963">Cytoplasm</keyword>
<protein>
    <recommendedName>
        <fullName evidence="6">GDP-D-glucose phosphorylase 1</fullName>
        <ecNumber evidence="5">2.7.7.78</ecNumber>
    </recommendedName>
</protein>
<gene>
    <name evidence="15" type="ORF">WJX74_003514</name>
</gene>
<evidence type="ECO:0000259" key="13">
    <source>
        <dbReference type="Pfam" id="PF26216"/>
    </source>
</evidence>
<evidence type="ECO:0000256" key="3">
    <source>
        <dbReference type="ARBA" id="ARBA00004496"/>
    </source>
</evidence>
<dbReference type="Pfam" id="PF26216">
    <property type="entry name" value="GDPGP1_C"/>
    <property type="match status" value="1"/>
</dbReference>
<evidence type="ECO:0000256" key="11">
    <source>
        <dbReference type="ARBA" id="ARBA00022741"/>
    </source>
</evidence>
<dbReference type="GO" id="GO:0000166">
    <property type="term" value="F:nucleotide binding"/>
    <property type="evidence" value="ECO:0007669"/>
    <property type="project" value="UniProtKB-KW"/>
</dbReference>
<dbReference type="GO" id="GO:0005085">
    <property type="term" value="F:guanyl-nucleotide exchange factor activity"/>
    <property type="evidence" value="ECO:0007669"/>
    <property type="project" value="UniProtKB-KW"/>
</dbReference>
<keyword evidence="8" id="KW-0344">Guanine-nucleotide releasing factor</keyword>
<evidence type="ECO:0000313" key="16">
    <source>
        <dbReference type="Proteomes" id="UP001438707"/>
    </source>
</evidence>
<dbReference type="GO" id="GO:0016787">
    <property type="term" value="F:hydrolase activity"/>
    <property type="evidence" value="ECO:0007669"/>
    <property type="project" value="UniProtKB-KW"/>
</dbReference>
<evidence type="ECO:0000256" key="10">
    <source>
        <dbReference type="ARBA" id="ARBA00022695"/>
    </source>
</evidence>
<evidence type="ECO:0000256" key="5">
    <source>
        <dbReference type="ARBA" id="ARBA00012507"/>
    </source>
</evidence>
<dbReference type="GO" id="GO:0006006">
    <property type="term" value="P:glucose metabolic process"/>
    <property type="evidence" value="ECO:0007669"/>
    <property type="project" value="TreeGrafter"/>
</dbReference>
<evidence type="ECO:0000256" key="12">
    <source>
        <dbReference type="ARBA" id="ARBA00022801"/>
    </source>
</evidence>
<feature type="domain" description="GDPGP1-like C-terminal" evidence="13">
    <location>
        <begin position="285"/>
        <end position="425"/>
    </location>
</feature>
<feature type="domain" description="GDPGP1-like N-terminal" evidence="14">
    <location>
        <begin position="107"/>
        <end position="277"/>
    </location>
</feature>
<keyword evidence="12" id="KW-0378">Hydrolase</keyword>
<sequence>MAPLFVSRVPTVYSLQQLEEEYATPEKGALSHPLKPVGDLTSSLLPRLACLSRTSAVPSKRIRSFGDLQAIVPDSDEERSLTDFSDEDGVVPQNPPLFGFGEGSSLLDTVLLAEWEDRAEQGLFRYDVTACPTKVLPGAYGFVAQLNEGRGSKKRPTEFRVDKVDQPFDEGKFNFKKALQQEVLFQFDASAPGGLTYSASAPVSQSPNLVFINISPIEYGHVLLVPRVLDGLHQVVDQRSMQLALNLCHESNNPYFRLCYNSLGAFGTVNHLHFQAYFLAAPFAVERVPVEPIPAAKGLYSNIIISRLLQYPVRGLVFEADESAALLAPAVAAACQRLTAANIPHNLFVVDCGQRVFLFPNAFAGAKAAGRVPKDLLDTMVDPAGFEICGHIIMKRAEDYEDLSQQSIWRLLEYASFTEEEFEKFILLALDL</sequence>
<dbReference type="GO" id="GO:0080048">
    <property type="term" value="F:GDP-D-glucose phosphorylase activity"/>
    <property type="evidence" value="ECO:0007669"/>
    <property type="project" value="UniProtKB-EC"/>
</dbReference>
<dbReference type="PANTHER" id="PTHR20884">
    <property type="entry name" value="GDP-D-GLUCOSE PHOSPHORYLASE 1"/>
    <property type="match status" value="1"/>
</dbReference>
<evidence type="ECO:0000256" key="6">
    <source>
        <dbReference type="ARBA" id="ARBA00018857"/>
    </source>
</evidence>
<evidence type="ECO:0000313" key="15">
    <source>
        <dbReference type="EMBL" id="KAK9844518.1"/>
    </source>
</evidence>
<comment type="subcellular location">
    <subcellularLocation>
        <location evidence="3">Cytoplasm</location>
    </subcellularLocation>
</comment>
<name>A0AAW1SGB5_9CHLO</name>
<dbReference type="GO" id="GO:0005737">
    <property type="term" value="C:cytoplasm"/>
    <property type="evidence" value="ECO:0007669"/>
    <property type="project" value="UniProtKB-SubCell"/>
</dbReference>
<comment type="similarity">
    <text evidence="4">Belongs to the GDPGP1 family.</text>
</comment>
<dbReference type="InterPro" id="IPR058866">
    <property type="entry name" value="GDPGP1_N"/>
</dbReference>
<dbReference type="EMBL" id="JALJOS010000001">
    <property type="protein sequence ID" value="KAK9844518.1"/>
    <property type="molecule type" value="Genomic_DNA"/>
</dbReference>
<keyword evidence="9" id="KW-0808">Transferase</keyword>
<evidence type="ECO:0000256" key="8">
    <source>
        <dbReference type="ARBA" id="ARBA00022658"/>
    </source>
</evidence>
<dbReference type="PANTHER" id="PTHR20884:SF8">
    <property type="entry name" value="GDP-D-GLUCOSE PHOSPHORYLASE 1"/>
    <property type="match status" value="1"/>
</dbReference>
<evidence type="ECO:0000256" key="2">
    <source>
        <dbReference type="ARBA" id="ARBA00003049"/>
    </source>
</evidence>
<reference evidence="15 16" key="1">
    <citation type="journal article" date="2024" name="Nat. Commun.">
        <title>Phylogenomics reveals the evolutionary origins of lichenization in chlorophyte algae.</title>
        <authorList>
            <person name="Puginier C."/>
            <person name="Libourel C."/>
            <person name="Otte J."/>
            <person name="Skaloud P."/>
            <person name="Haon M."/>
            <person name="Grisel S."/>
            <person name="Petersen M."/>
            <person name="Berrin J.G."/>
            <person name="Delaux P.M."/>
            <person name="Dal Grande F."/>
            <person name="Keller J."/>
        </authorList>
    </citation>
    <scope>NUCLEOTIDE SEQUENCE [LARGE SCALE GENOMIC DNA]</scope>
    <source>
        <strain evidence="15 16">SAG 2145</strain>
    </source>
</reference>
<keyword evidence="16" id="KW-1185">Reference proteome</keyword>
<dbReference type="EC" id="2.7.7.78" evidence="5"/>
<evidence type="ECO:0000259" key="14">
    <source>
        <dbReference type="Pfam" id="PF26217"/>
    </source>
</evidence>
<dbReference type="InterPro" id="IPR058865">
    <property type="entry name" value="GDPGP1_C"/>
</dbReference>
<evidence type="ECO:0000256" key="1">
    <source>
        <dbReference type="ARBA" id="ARBA00000063"/>
    </source>
</evidence>
<keyword evidence="11" id="KW-0547">Nucleotide-binding</keyword>
<comment type="caution">
    <text evidence="15">The sequence shown here is derived from an EMBL/GenBank/DDBJ whole genome shotgun (WGS) entry which is preliminary data.</text>
</comment>
<proteinExistence type="inferred from homology"/>
<organism evidence="15 16">
    <name type="scientific">Apatococcus lobatus</name>
    <dbReference type="NCBI Taxonomy" id="904363"/>
    <lineage>
        <taxon>Eukaryota</taxon>
        <taxon>Viridiplantae</taxon>
        <taxon>Chlorophyta</taxon>
        <taxon>core chlorophytes</taxon>
        <taxon>Trebouxiophyceae</taxon>
        <taxon>Chlorellales</taxon>
        <taxon>Chlorellaceae</taxon>
        <taxon>Apatococcus</taxon>
    </lineage>
</organism>
<accession>A0AAW1SGB5</accession>
<dbReference type="InterPro" id="IPR026506">
    <property type="entry name" value="GDPGP"/>
</dbReference>
<comment type="function">
    <text evidence="2">Specific and highly efficient GDP-D-glucose phosphorylase regulating the levels of GDP-D-glucose in cells.</text>
</comment>
<dbReference type="Pfam" id="PF26217">
    <property type="entry name" value="GDPGP1_N"/>
    <property type="match status" value="1"/>
</dbReference>
<dbReference type="AlphaFoldDB" id="A0AAW1SGB5"/>